<name>T1A447_9ZZZZ</name>
<dbReference type="SUPFAM" id="SSF55785">
    <property type="entry name" value="PYP-like sensor domain (PAS domain)"/>
    <property type="match status" value="2"/>
</dbReference>
<dbReference type="InterPro" id="IPR013767">
    <property type="entry name" value="PAS_fold"/>
</dbReference>
<evidence type="ECO:0000259" key="1">
    <source>
        <dbReference type="PROSITE" id="PS50112"/>
    </source>
</evidence>
<dbReference type="Pfam" id="PF13188">
    <property type="entry name" value="PAS_8"/>
    <property type="match status" value="1"/>
</dbReference>
<accession>T1A447</accession>
<organism evidence="2">
    <name type="scientific">mine drainage metagenome</name>
    <dbReference type="NCBI Taxonomy" id="410659"/>
    <lineage>
        <taxon>unclassified sequences</taxon>
        <taxon>metagenomes</taxon>
        <taxon>ecological metagenomes</taxon>
    </lineage>
</organism>
<reference evidence="2" key="1">
    <citation type="submission" date="2013-08" db="EMBL/GenBank/DDBJ databases">
        <authorList>
            <person name="Mendez C."/>
            <person name="Richter M."/>
            <person name="Ferrer M."/>
            <person name="Sanchez J."/>
        </authorList>
    </citation>
    <scope>NUCLEOTIDE SEQUENCE</scope>
</reference>
<gene>
    <name evidence="2" type="ORF">B1B_10879</name>
</gene>
<dbReference type="Pfam" id="PF00989">
    <property type="entry name" value="PAS"/>
    <property type="match status" value="1"/>
</dbReference>
<dbReference type="PANTHER" id="PTHR44757:SF2">
    <property type="entry name" value="BIOFILM ARCHITECTURE MAINTENANCE PROTEIN MBAA"/>
    <property type="match status" value="1"/>
</dbReference>
<dbReference type="PANTHER" id="PTHR44757">
    <property type="entry name" value="DIGUANYLATE CYCLASE DGCP"/>
    <property type="match status" value="1"/>
</dbReference>
<dbReference type="SMART" id="SM00091">
    <property type="entry name" value="PAS"/>
    <property type="match status" value="2"/>
</dbReference>
<dbReference type="InterPro" id="IPR052155">
    <property type="entry name" value="Biofilm_reg_signaling"/>
</dbReference>
<protein>
    <submittedName>
        <fullName evidence="2">PAS fold domain protein</fullName>
    </submittedName>
</protein>
<dbReference type="InterPro" id="IPR000014">
    <property type="entry name" value="PAS"/>
</dbReference>
<dbReference type="PROSITE" id="PS50112">
    <property type="entry name" value="PAS"/>
    <property type="match status" value="2"/>
</dbReference>
<dbReference type="EMBL" id="AUZY01007039">
    <property type="protein sequence ID" value="EQD51762.1"/>
    <property type="molecule type" value="Genomic_DNA"/>
</dbReference>
<proteinExistence type="predicted"/>
<dbReference type="GO" id="GO:0006355">
    <property type="term" value="P:regulation of DNA-templated transcription"/>
    <property type="evidence" value="ECO:0007669"/>
    <property type="project" value="InterPro"/>
</dbReference>
<feature type="domain" description="PAS" evidence="1">
    <location>
        <begin position="371"/>
        <end position="440"/>
    </location>
</feature>
<reference evidence="2" key="2">
    <citation type="journal article" date="2014" name="ISME J.">
        <title>Microbial stratification in low pH oxic and suboxic macroscopic growths along an acid mine drainage.</title>
        <authorList>
            <person name="Mendez-Garcia C."/>
            <person name="Mesa V."/>
            <person name="Sprenger R.R."/>
            <person name="Richter M."/>
            <person name="Diez M.S."/>
            <person name="Solano J."/>
            <person name="Bargiela R."/>
            <person name="Golyshina O.V."/>
            <person name="Manteca A."/>
            <person name="Ramos J.L."/>
            <person name="Gallego J.R."/>
            <person name="Llorente I."/>
            <person name="Martins Dos Santos V.A."/>
            <person name="Jensen O.N."/>
            <person name="Pelaez A.I."/>
            <person name="Sanchez J."/>
            <person name="Ferrer M."/>
        </authorList>
    </citation>
    <scope>NUCLEOTIDE SEQUENCE</scope>
</reference>
<dbReference type="Gene3D" id="3.30.450.20">
    <property type="entry name" value="PAS domain"/>
    <property type="match status" value="2"/>
</dbReference>
<dbReference type="InterPro" id="IPR035965">
    <property type="entry name" value="PAS-like_dom_sf"/>
</dbReference>
<comment type="caution">
    <text evidence="2">The sequence shown here is derived from an EMBL/GenBank/DDBJ whole genome shotgun (WGS) entry which is preliminary data.</text>
</comment>
<feature type="domain" description="PAS" evidence="1">
    <location>
        <begin position="263"/>
        <end position="305"/>
    </location>
</feature>
<sequence length="478" mass="53243">MGDQSGNTPERQSSHDDGWVVLSAVRGTILAVSETIQQEFVTPNTPRQEALRGRTFKPNPLLKLARALTRKGRQRALGSLAAPSGRQWHLAGTPVPLVFGREVALLVHLVSKGASASEFSILAPTLDSTSPQCEVTRSGQLVRSNQAFVDLFAAGSQTELTEWLADCEIPWFAGEGVDSVQASALIQQAPYGPVGFEFGDLSGRRRQVVASSLPLPASGASSEPRVEVRFLDLSTHIEMEQELATLRERYQVLVEHSQDGVFVTHEGRYIYVNQTYADMLGYTCAEMEGVSFLHFIAQEDHARMETIWQERQAGHWETTSYEISLCKKDGVSRVLASVRSGPIYFNGKLSSTGTIRDLTEERRTARALSRMQRDYQAIFENSLIGIYQSTPEGRFRTANQALADMLGYQSAQELIENVQHVSNLFQNPEDREALNRRLDEEGRVTGLELRLRRKDGKPFFRGSERPRGAAPGWNARFL</sequence>
<evidence type="ECO:0000313" key="2">
    <source>
        <dbReference type="EMBL" id="EQD51762.1"/>
    </source>
</evidence>
<dbReference type="CDD" id="cd00130">
    <property type="entry name" value="PAS"/>
    <property type="match status" value="2"/>
</dbReference>
<dbReference type="AlphaFoldDB" id="T1A447"/>
<dbReference type="NCBIfam" id="TIGR00229">
    <property type="entry name" value="sensory_box"/>
    <property type="match status" value="2"/>
</dbReference>